<evidence type="ECO:0000259" key="1">
    <source>
        <dbReference type="Pfam" id="PF00583"/>
    </source>
</evidence>
<dbReference type="SUPFAM" id="SSF55729">
    <property type="entry name" value="Acyl-CoA N-acyltransferases (Nat)"/>
    <property type="match status" value="1"/>
</dbReference>
<dbReference type="Gene3D" id="3.40.630.30">
    <property type="match status" value="1"/>
</dbReference>
<gene>
    <name evidence="2" type="ORF">XE10_1862</name>
</gene>
<dbReference type="AlphaFoldDB" id="A0A117ME72"/>
<comment type="caution">
    <text evidence="2">The sequence shown here is derived from an EMBL/GenBank/DDBJ whole genome shotgun (WGS) entry which is preliminary data.</text>
</comment>
<dbReference type="CDD" id="cd04301">
    <property type="entry name" value="NAT_SF"/>
    <property type="match status" value="1"/>
</dbReference>
<accession>A0A117ME72</accession>
<dbReference type="Proteomes" id="UP000054598">
    <property type="component" value="Unassembled WGS sequence"/>
</dbReference>
<evidence type="ECO:0000313" key="2">
    <source>
        <dbReference type="EMBL" id="KUK99219.1"/>
    </source>
</evidence>
<organism evidence="2 3">
    <name type="scientific">Methanoculleus marisnigri</name>
    <dbReference type="NCBI Taxonomy" id="2198"/>
    <lineage>
        <taxon>Archaea</taxon>
        <taxon>Methanobacteriati</taxon>
        <taxon>Methanobacteriota</taxon>
        <taxon>Stenosarchaea group</taxon>
        <taxon>Methanomicrobia</taxon>
        <taxon>Methanomicrobiales</taxon>
        <taxon>Methanomicrobiaceae</taxon>
        <taxon>Methanoculleus</taxon>
    </lineage>
</organism>
<evidence type="ECO:0000313" key="3">
    <source>
        <dbReference type="Proteomes" id="UP000054598"/>
    </source>
</evidence>
<dbReference type="Pfam" id="PF00583">
    <property type="entry name" value="Acetyltransf_1"/>
    <property type="match status" value="1"/>
</dbReference>
<reference evidence="3" key="1">
    <citation type="journal article" date="2015" name="MBio">
        <title>Genome-Resolved Metagenomic Analysis Reveals Roles for Candidate Phyla and Other Microbial Community Members in Biogeochemical Transformations in Oil Reservoirs.</title>
        <authorList>
            <person name="Hu P."/>
            <person name="Tom L."/>
            <person name="Singh A."/>
            <person name="Thomas B.C."/>
            <person name="Baker B.J."/>
            <person name="Piceno Y.M."/>
            <person name="Andersen G.L."/>
            <person name="Banfield J.F."/>
        </authorList>
    </citation>
    <scope>NUCLEOTIDE SEQUENCE [LARGE SCALE GENOMIC DNA]</scope>
</reference>
<protein>
    <recommendedName>
        <fullName evidence="1">N-acetyltransferase domain-containing protein</fullName>
    </recommendedName>
</protein>
<sequence>MRRLPASSTIPSRCISPSLALRKIENLVRTGGNAFGHENITCAVREGKVVGVLIMQTAHSPGLGKEFSVIGHAAGPVTAARYLLAEWLIFAPHYLKGAPEPEYYISSLSVIPAERGRGVGTALLQDVVRKARACSIKITFGSFTTMRRFSGITILSGARIRRGVGSLHDRRRNRYPQGSDAGTSR</sequence>
<dbReference type="GO" id="GO:0016747">
    <property type="term" value="F:acyltransferase activity, transferring groups other than amino-acyl groups"/>
    <property type="evidence" value="ECO:0007669"/>
    <property type="project" value="InterPro"/>
</dbReference>
<proteinExistence type="predicted"/>
<name>A0A117ME72_9EURY</name>
<feature type="domain" description="N-acetyltransferase" evidence="1">
    <location>
        <begin position="43"/>
        <end position="136"/>
    </location>
</feature>
<dbReference type="InterPro" id="IPR016181">
    <property type="entry name" value="Acyl_CoA_acyltransferase"/>
</dbReference>
<dbReference type="EMBL" id="LGHE01000271">
    <property type="protein sequence ID" value="KUK99219.1"/>
    <property type="molecule type" value="Genomic_DNA"/>
</dbReference>
<dbReference type="PATRIC" id="fig|2198.3.peg.1936"/>
<dbReference type="InterPro" id="IPR000182">
    <property type="entry name" value="GNAT_dom"/>
</dbReference>